<dbReference type="Proteomes" id="UP000030665">
    <property type="component" value="Unassembled WGS sequence"/>
</dbReference>
<accession>A0A077ZCL1</accession>
<evidence type="ECO:0000256" key="1">
    <source>
        <dbReference type="SAM" id="MobiDB-lite"/>
    </source>
</evidence>
<dbReference type="OrthoDB" id="10420647at2759"/>
<feature type="region of interest" description="Disordered" evidence="1">
    <location>
        <begin position="67"/>
        <end position="100"/>
    </location>
</feature>
<feature type="compositionally biased region" description="Polar residues" evidence="1">
    <location>
        <begin position="67"/>
        <end position="78"/>
    </location>
</feature>
<organism evidence="2 3">
    <name type="scientific">Trichuris trichiura</name>
    <name type="common">Whipworm</name>
    <name type="synonym">Trichocephalus trichiurus</name>
    <dbReference type="NCBI Taxonomy" id="36087"/>
    <lineage>
        <taxon>Eukaryota</taxon>
        <taxon>Metazoa</taxon>
        <taxon>Ecdysozoa</taxon>
        <taxon>Nematoda</taxon>
        <taxon>Enoplea</taxon>
        <taxon>Dorylaimia</taxon>
        <taxon>Trichinellida</taxon>
        <taxon>Trichuridae</taxon>
        <taxon>Trichuris</taxon>
    </lineage>
</organism>
<feature type="compositionally biased region" description="Polar residues" evidence="1">
    <location>
        <begin position="153"/>
        <end position="172"/>
    </location>
</feature>
<evidence type="ECO:0000313" key="3">
    <source>
        <dbReference type="Proteomes" id="UP000030665"/>
    </source>
</evidence>
<dbReference type="EMBL" id="HG806144">
    <property type="protein sequence ID" value="CDW57278.1"/>
    <property type="molecule type" value="Genomic_DNA"/>
</dbReference>
<keyword evidence="3" id="KW-1185">Reference proteome</keyword>
<proteinExistence type="predicted"/>
<sequence>MDFEDLDFGEFLTDYDQICEPKLSEPIGNNYKNQPGFINCEKQSPFEEDLWNCGVGKPKEATLDQTLSCQSTTPSNIRQGEKRGVDSPRSSGNVIPRFVGGPSEPNRPFMFVLNGITRRYAEIKPTRKAKKKEIVPSSFNAERWKKAVRETKQVNPANPGSSGKLRAQSQARAKQKMPSNVKVHKVKVFKAPRESNQGVRLRKVAWLTITRDD</sequence>
<dbReference type="AlphaFoldDB" id="A0A077ZCL1"/>
<reference evidence="2" key="2">
    <citation type="submission" date="2014-03" db="EMBL/GenBank/DDBJ databases">
        <title>The whipworm genome and dual-species transcriptomics of an intimate host-pathogen interaction.</title>
        <authorList>
            <person name="Foth B.J."/>
            <person name="Tsai I.J."/>
            <person name="Reid A.J."/>
            <person name="Bancroft A.J."/>
            <person name="Nichol S."/>
            <person name="Tracey A."/>
            <person name="Holroyd N."/>
            <person name="Cotton J.A."/>
            <person name="Stanley E.J."/>
            <person name="Zarowiecki M."/>
            <person name="Liu J.Z."/>
            <person name="Huckvale T."/>
            <person name="Cooper P.J."/>
            <person name="Grencis R.K."/>
            <person name="Berriman M."/>
        </authorList>
    </citation>
    <scope>NUCLEOTIDE SEQUENCE [LARGE SCALE GENOMIC DNA]</scope>
</reference>
<evidence type="ECO:0000313" key="2">
    <source>
        <dbReference type="EMBL" id="CDW57278.1"/>
    </source>
</evidence>
<feature type="region of interest" description="Disordered" evidence="1">
    <location>
        <begin position="153"/>
        <end position="185"/>
    </location>
</feature>
<name>A0A077ZCL1_TRITR</name>
<reference evidence="2" key="1">
    <citation type="submission" date="2014-01" db="EMBL/GenBank/DDBJ databases">
        <authorList>
            <person name="Aslett M."/>
        </authorList>
    </citation>
    <scope>NUCLEOTIDE SEQUENCE</scope>
</reference>
<protein>
    <submittedName>
        <fullName evidence="2">Uncharacterized protein</fullName>
    </submittedName>
</protein>
<gene>
    <name evidence="2" type="ORF">TTRE_0000556901</name>
</gene>